<dbReference type="Proteomes" id="UP001186944">
    <property type="component" value="Unassembled WGS sequence"/>
</dbReference>
<dbReference type="InterPro" id="IPR008030">
    <property type="entry name" value="NmrA-like"/>
</dbReference>
<dbReference type="PANTHER" id="PTHR42748:SF7">
    <property type="entry name" value="NMRA LIKE REDOX SENSOR 1-RELATED"/>
    <property type="match status" value="1"/>
</dbReference>
<evidence type="ECO:0000256" key="2">
    <source>
        <dbReference type="ARBA" id="ARBA00022857"/>
    </source>
</evidence>
<organism evidence="5 6">
    <name type="scientific">Pinctada imbricata</name>
    <name type="common">Atlantic pearl-oyster</name>
    <name type="synonym">Pinctada martensii</name>
    <dbReference type="NCBI Taxonomy" id="66713"/>
    <lineage>
        <taxon>Eukaryota</taxon>
        <taxon>Metazoa</taxon>
        <taxon>Spiralia</taxon>
        <taxon>Lophotrochozoa</taxon>
        <taxon>Mollusca</taxon>
        <taxon>Bivalvia</taxon>
        <taxon>Autobranchia</taxon>
        <taxon>Pteriomorphia</taxon>
        <taxon>Pterioida</taxon>
        <taxon>Pterioidea</taxon>
        <taxon>Pteriidae</taxon>
        <taxon>Pinctada</taxon>
    </lineage>
</organism>
<dbReference type="EMBL" id="VSWD01000011">
    <property type="protein sequence ID" value="KAK3088728.1"/>
    <property type="molecule type" value="Genomic_DNA"/>
</dbReference>
<keyword evidence="2" id="KW-0521">NADP</keyword>
<dbReference type="PANTHER" id="PTHR42748">
    <property type="entry name" value="NITROGEN METABOLITE REPRESSION PROTEIN NMRA FAMILY MEMBER"/>
    <property type="match status" value="1"/>
</dbReference>
<evidence type="ECO:0000313" key="5">
    <source>
        <dbReference type="EMBL" id="KAK3088728.1"/>
    </source>
</evidence>
<keyword evidence="6" id="KW-1185">Reference proteome</keyword>
<comment type="similarity">
    <text evidence="1">Belongs to the NmrA-type oxidoreductase family.</text>
</comment>
<comment type="caution">
    <text evidence="5">The sequence shown here is derived from an EMBL/GenBank/DDBJ whole genome shotgun (WGS) entry which is preliminary data.</text>
</comment>
<dbReference type="Pfam" id="PF05368">
    <property type="entry name" value="NmrA"/>
    <property type="match status" value="1"/>
</dbReference>
<dbReference type="Gene3D" id="3.40.50.720">
    <property type="entry name" value="NAD(P)-binding Rossmann-like Domain"/>
    <property type="match status" value="1"/>
</dbReference>
<accession>A0AA88Y3N6</accession>
<dbReference type="GO" id="GO:0005634">
    <property type="term" value="C:nucleus"/>
    <property type="evidence" value="ECO:0007669"/>
    <property type="project" value="TreeGrafter"/>
</dbReference>
<name>A0AA88Y3N6_PINIB</name>
<evidence type="ECO:0000259" key="4">
    <source>
        <dbReference type="Pfam" id="PF05368"/>
    </source>
</evidence>
<dbReference type="SUPFAM" id="SSF51735">
    <property type="entry name" value="NAD(P)-binding Rossmann-fold domains"/>
    <property type="match status" value="1"/>
</dbReference>
<evidence type="ECO:0000313" key="6">
    <source>
        <dbReference type="Proteomes" id="UP001186944"/>
    </source>
</evidence>
<dbReference type="InterPro" id="IPR051164">
    <property type="entry name" value="NmrA-like_oxidored"/>
</dbReference>
<feature type="domain" description="NmrA-like" evidence="4">
    <location>
        <begin position="2"/>
        <end position="289"/>
    </location>
</feature>
<dbReference type="InterPro" id="IPR036291">
    <property type="entry name" value="NAD(P)-bd_dom_sf"/>
</dbReference>
<gene>
    <name evidence="5" type="ORF">FSP39_023061</name>
</gene>
<evidence type="ECO:0000256" key="1">
    <source>
        <dbReference type="ARBA" id="ARBA00006328"/>
    </source>
</evidence>
<evidence type="ECO:0000256" key="3">
    <source>
        <dbReference type="ARBA" id="ARBA00040296"/>
    </source>
</evidence>
<sequence>METVTVFGADGVLGAAVARRVSRSCGLSVKAVDPDGNGQYNAEMKKSGVQVIQCNLNDVKSIKKVISGSKAVFFNTVSNFRNPNFLNKEIAQGRNIADVCSALKIKHVVFCTELHPIRISGIAARHLVAKAEIEEYMRYKGIPLTNLIVPTLYEDLVGILKPEYAGNERLLIIPMGTTPLDMICADDVGEIVRVIINNRSAHINRTHSVSGDKITIKEMAHYLSKHLRPLCFRDKQVTIHEYQEMYSPRPWAQDYANMFDFFLRVDQRYNVDATRRIIPKLTLTGFEEWVAKNSQKLCYAFS</sequence>
<proteinExistence type="inferred from homology"/>
<reference evidence="5" key="1">
    <citation type="submission" date="2019-08" db="EMBL/GenBank/DDBJ databases">
        <title>The improved chromosome-level genome for the pearl oyster Pinctada fucata martensii using PacBio sequencing and Hi-C.</title>
        <authorList>
            <person name="Zheng Z."/>
        </authorList>
    </citation>
    <scope>NUCLEOTIDE SEQUENCE</scope>
    <source>
        <strain evidence="5">ZZ-2019</strain>
        <tissue evidence="5">Adductor muscle</tissue>
    </source>
</reference>
<protein>
    <recommendedName>
        <fullName evidence="3">NmrA-like family domain-containing protein 1</fullName>
    </recommendedName>
</protein>
<dbReference type="Gene3D" id="3.90.25.10">
    <property type="entry name" value="UDP-galactose 4-epimerase, domain 1"/>
    <property type="match status" value="1"/>
</dbReference>
<dbReference type="AlphaFoldDB" id="A0AA88Y3N6"/>